<reference evidence="1 2" key="1">
    <citation type="journal article" date="2007" name="Nat. Biotechnol.">
        <title>Complete genome sequence of the myxobacterium Sorangium cellulosum.</title>
        <authorList>
            <person name="Schneiker S."/>
            <person name="Perlova O."/>
            <person name="Kaiser O."/>
            <person name="Gerth K."/>
            <person name="Alici A."/>
            <person name="Altmeyer M.O."/>
            <person name="Bartels D."/>
            <person name="Bekel T."/>
            <person name="Beyer S."/>
            <person name="Bode E."/>
            <person name="Bode H.B."/>
            <person name="Bolten C.J."/>
            <person name="Choudhuri J.V."/>
            <person name="Doss S."/>
            <person name="Elnakady Y.A."/>
            <person name="Frank B."/>
            <person name="Gaigalat L."/>
            <person name="Goesmann A."/>
            <person name="Groeger C."/>
            <person name="Gross F."/>
            <person name="Jelsbak L."/>
            <person name="Jelsbak L."/>
            <person name="Kalinowski J."/>
            <person name="Kegler C."/>
            <person name="Knauber T."/>
            <person name="Konietzny S."/>
            <person name="Kopp M."/>
            <person name="Krause L."/>
            <person name="Krug D."/>
            <person name="Linke B."/>
            <person name="Mahmud T."/>
            <person name="Martinez-Arias R."/>
            <person name="McHardy A.C."/>
            <person name="Merai M."/>
            <person name="Meyer F."/>
            <person name="Mormann S."/>
            <person name="Munoz-Dorado J."/>
            <person name="Perez J."/>
            <person name="Pradella S."/>
            <person name="Rachid S."/>
            <person name="Raddatz G."/>
            <person name="Rosenau F."/>
            <person name="Rueckert C."/>
            <person name="Sasse F."/>
            <person name="Scharfe M."/>
            <person name="Schuster S.C."/>
            <person name="Suen G."/>
            <person name="Treuner-Lange A."/>
            <person name="Velicer G.J."/>
            <person name="Vorholter F.-J."/>
            <person name="Weissman K.J."/>
            <person name="Welch R.D."/>
            <person name="Wenzel S.C."/>
            <person name="Whitworth D.E."/>
            <person name="Wilhelm S."/>
            <person name="Wittmann C."/>
            <person name="Bloecker H."/>
            <person name="Puehler A."/>
            <person name="Mueller R."/>
        </authorList>
    </citation>
    <scope>NUCLEOTIDE SEQUENCE [LARGE SCALE GENOMIC DNA]</scope>
    <source>
        <strain evidence="2">So ce56</strain>
    </source>
</reference>
<dbReference type="OrthoDB" id="8480708at2"/>
<dbReference type="HOGENOM" id="CLU_855009_0_0_7"/>
<dbReference type="STRING" id="448385.sce6758"/>
<dbReference type="EMBL" id="AM746676">
    <property type="protein sequence ID" value="CAN96927.1"/>
    <property type="molecule type" value="Genomic_DNA"/>
</dbReference>
<evidence type="ECO:0000313" key="1">
    <source>
        <dbReference type="EMBL" id="CAN96927.1"/>
    </source>
</evidence>
<dbReference type="Proteomes" id="UP000002139">
    <property type="component" value="Chromosome"/>
</dbReference>
<accession>A9GTC0</accession>
<protein>
    <submittedName>
        <fullName evidence="1">Uncharacterized protein</fullName>
    </submittedName>
</protein>
<dbReference type="KEGG" id="scl:sce6758"/>
<evidence type="ECO:0000313" key="2">
    <source>
        <dbReference type="Proteomes" id="UP000002139"/>
    </source>
</evidence>
<dbReference type="RefSeq" id="WP_012239366.1">
    <property type="nucleotide sequence ID" value="NC_010162.1"/>
</dbReference>
<sequence>MMVLLDAEVFVDTSTADLMVLLWLGATQRHRIVVRDDQATAYTAWLAGLDEATRADWERVVGDGLRQSELEPSYHEVWVTARGESTWSYPHPILTFGDAIDFLQRPYRLLLENGLTDRAFLLSMCDRATREFLEERLSREWVEAEHCGGLGELEKRVKKVRGHVATRMRSSAMFDSDAMRPGAPSSKSEVVRNLCYPDVHHHQLERRAIENYLPRAALERWCQLAQGRTRDKRKAQVEALFALRDDQRAHYNMKEGFEKDLPNVHRAGELFAVISGETRRLLHHGLDVHIANLYRDGHVQFHELERATVVAHVQQFAREIVERIR</sequence>
<name>A9GTC0_SORC5</name>
<keyword evidence="2" id="KW-1185">Reference proteome</keyword>
<dbReference type="AlphaFoldDB" id="A9GTC0"/>
<organism evidence="1 2">
    <name type="scientific">Sorangium cellulosum (strain So ce56)</name>
    <name type="common">Polyangium cellulosum (strain So ce56)</name>
    <dbReference type="NCBI Taxonomy" id="448385"/>
    <lineage>
        <taxon>Bacteria</taxon>
        <taxon>Pseudomonadati</taxon>
        <taxon>Myxococcota</taxon>
        <taxon>Polyangia</taxon>
        <taxon>Polyangiales</taxon>
        <taxon>Polyangiaceae</taxon>
        <taxon>Sorangium</taxon>
    </lineage>
</organism>
<proteinExistence type="predicted"/>
<gene>
    <name evidence="1" type="ordered locus">sce6758</name>
</gene>